<evidence type="ECO:0000256" key="5">
    <source>
        <dbReference type="ARBA" id="ARBA00022927"/>
    </source>
</evidence>
<dbReference type="PROSITE" id="PS50893">
    <property type="entry name" value="ABC_TRANSPORTER_2"/>
    <property type="match status" value="1"/>
</dbReference>
<dbReference type="PANTHER" id="PTHR24221:SF654">
    <property type="entry name" value="ATP-BINDING CASSETTE SUB-FAMILY B MEMBER 6"/>
    <property type="match status" value="1"/>
</dbReference>
<evidence type="ECO:0000256" key="7">
    <source>
        <dbReference type="ARBA" id="ARBA00023136"/>
    </source>
</evidence>
<comment type="caution">
    <text evidence="13">The sequence shown here is derived from an EMBL/GenBank/DDBJ whole genome shotgun (WGS) entry which is preliminary data.</text>
</comment>
<evidence type="ECO:0000256" key="2">
    <source>
        <dbReference type="ARBA" id="ARBA00022692"/>
    </source>
</evidence>
<evidence type="ECO:0000256" key="6">
    <source>
        <dbReference type="ARBA" id="ARBA00022989"/>
    </source>
</evidence>
<feature type="domain" description="ABC transmembrane type-1" evidence="11">
    <location>
        <begin position="185"/>
        <end position="462"/>
    </location>
</feature>
<dbReference type="InterPro" id="IPR003593">
    <property type="entry name" value="AAA+_ATPase"/>
</dbReference>
<evidence type="ECO:0000259" key="12">
    <source>
        <dbReference type="PROSITE" id="PS50990"/>
    </source>
</evidence>
<keyword evidence="8" id="KW-0080">Bacteriocin transport</keyword>
<keyword evidence="4" id="KW-0067">ATP-binding</keyword>
<evidence type="ECO:0000256" key="1">
    <source>
        <dbReference type="ARBA" id="ARBA00004651"/>
    </source>
</evidence>
<dbReference type="InterPro" id="IPR039421">
    <property type="entry name" value="Type_1_exporter"/>
</dbReference>
<feature type="transmembrane region" description="Helical" evidence="9">
    <location>
        <begin position="435"/>
        <end position="456"/>
    </location>
</feature>
<evidence type="ECO:0000259" key="11">
    <source>
        <dbReference type="PROSITE" id="PS50929"/>
    </source>
</evidence>
<dbReference type="PROSITE" id="PS50929">
    <property type="entry name" value="ABC_TM1F"/>
    <property type="match status" value="1"/>
</dbReference>
<dbReference type="InterPro" id="IPR005074">
    <property type="entry name" value="Peptidase_C39"/>
</dbReference>
<dbReference type="Gene3D" id="1.20.1560.10">
    <property type="entry name" value="ABC transporter type 1, transmembrane domain"/>
    <property type="match status" value="1"/>
</dbReference>
<dbReference type="InterPro" id="IPR011527">
    <property type="entry name" value="ABC1_TM_dom"/>
</dbReference>
<accession>A0ABU5HBG3</accession>
<dbReference type="SUPFAM" id="SSF52540">
    <property type="entry name" value="P-loop containing nucleoside triphosphate hydrolases"/>
    <property type="match status" value="1"/>
</dbReference>
<dbReference type="Gene3D" id="3.40.50.300">
    <property type="entry name" value="P-loop containing nucleotide triphosphate hydrolases"/>
    <property type="match status" value="1"/>
</dbReference>
<organism evidence="13 14">
    <name type="scientific">Hyalangium rubrum</name>
    <dbReference type="NCBI Taxonomy" id="3103134"/>
    <lineage>
        <taxon>Bacteria</taxon>
        <taxon>Pseudomonadati</taxon>
        <taxon>Myxococcota</taxon>
        <taxon>Myxococcia</taxon>
        <taxon>Myxococcales</taxon>
        <taxon>Cystobacterineae</taxon>
        <taxon>Archangiaceae</taxon>
        <taxon>Hyalangium</taxon>
    </lineage>
</organism>
<feature type="transmembrane region" description="Helical" evidence="9">
    <location>
        <begin position="185"/>
        <end position="207"/>
    </location>
</feature>
<evidence type="ECO:0000256" key="4">
    <source>
        <dbReference type="ARBA" id="ARBA00022840"/>
    </source>
</evidence>
<dbReference type="SUPFAM" id="SSF90123">
    <property type="entry name" value="ABC transporter transmembrane region"/>
    <property type="match status" value="1"/>
</dbReference>
<dbReference type="Pfam" id="PF00005">
    <property type="entry name" value="ABC_tran"/>
    <property type="match status" value="1"/>
</dbReference>
<evidence type="ECO:0000256" key="9">
    <source>
        <dbReference type="SAM" id="Phobius"/>
    </source>
</evidence>
<evidence type="ECO:0000313" key="13">
    <source>
        <dbReference type="EMBL" id="MDY7230467.1"/>
    </source>
</evidence>
<dbReference type="Gene3D" id="3.90.70.10">
    <property type="entry name" value="Cysteine proteinases"/>
    <property type="match status" value="1"/>
</dbReference>
<name>A0ABU5HBG3_9BACT</name>
<dbReference type="EMBL" id="JAXIVS010000011">
    <property type="protein sequence ID" value="MDY7230467.1"/>
    <property type="molecule type" value="Genomic_DNA"/>
</dbReference>
<reference evidence="13 14" key="1">
    <citation type="submission" date="2023-12" db="EMBL/GenBank/DDBJ databases">
        <title>the genome sequence of Hyalangium sp. s54d21.</title>
        <authorList>
            <person name="Zhang X."/>
        </authorList>
    </citation>
    <scope>NUCLEOTIDE SEQUENCE [LARGE SCALE GENOMIC DNA]</scope>
    <source>
        <strain evidence="14">s54d21</strain>
    </source>
</reference>
<dbReference type="InterPro" id="IPR036640">
    <property type="entry name" value="ABC1_TM_sf"/>
</dbReference>
<keyword evidence="7 9" id="KW-0472">Membrane</keyword>
<evidence type="ECO:0000259" key="10">
    <source>
        <dbReference type="PROSITE" id="PS50893"/>
    </source>
</evidence>
<dbReference type="Proteomes" id="UP001291309">
    <property type="component" value="Unassembled WGS sequence"/>
</dbReference>
<dbReference type="PANTHER" id="PTHR24221">
    <property type="entry name" value="ATP-BINDING CASSETTE SUB-FAMILY B"/>
    <property type="match status" value="1"/>
</dbReference>
<feature type="transmembrane region" description="Helical" evidence="9">
    <location>
        <begin position="219"/>
        <end position="247"/>
    </location>
</feature>
<keyword evidence="5" id="KW-0813">Transport</keyword>
<dbReference type="InterPro" id="IPR027417">
    <property type="entry name" value="P-loop_NTPase"/>
</dbReference>
<evidence type="ECO:0000313" key="14">
    <source>
        <dbReference type="Proteomes" id="UP001291309"/>
    </source>
</evidence>
<dbReference type="Pfam" id="PF03412">
    <property type="entry name" value="Peptidase_C39"/>
    <property type="match status" value="1"/>
</dbReference>
<feature type="domain" description="ABC transporter" evidence="10">
    <location>
        <begin position="497"/>
        <end position="730"/>
    </location>
</feature>
<evidence type="ECO:0000256" key="3">
    <source>
        <dbReference type="ARBA" id="ARBA00022741"/>
    </source>
</evidence>
<dbReference type="Pfam" id="PF00664">
    <property type="entry name" value="ABC_membrane"/>
    <property type="match status" value="1"/>
</dbReference>
<feature type="domain" description="Peptidase C39" evidence="12">
    <location>
        <begin position="33"/>
        <end position="153"/>
    </location>
</feature>
<feature type="transmembrane region" description="Helical" evidence="9">
    <location>
        <begin position="292"/>
        <end position="313"/>
    </location>
</feature>
<dbReference type="PROSITE" id="PS50990">
    <property type="entry name" value="PEPTIDASE_C39"/>
    <property type="match status" value="1"/>
</dbReference>
<dbReference type="InterPro" id="IPR003439">
    <property type="entry name" value="ABC_transporter-like_ATP-bd"/>
</dbReference>
<dbReference type="SMART" id="SM00382">
    <property type="entry name" value="AAA"/>
    <property type="match status" value="1"/>
</dbReference>
<keyword evidence="3" id="KW-0547">Nucleotide-binding</keyword>
<dbReference type="PROSITE" id="PS00211">
    <property type="entry name" value="ABC_TRANSPORTER_1"/>
    <property type="match status" value="1"/>
</dbReference>
<feature type="transmembrane region" description="Helical" evidence="9">
    <location>
        <begin position="319"/>
        <end position="340"/>
    </location>
</feature>
<dbReference type="InterPro" id="IPR017871">
    <property type="entry name" value="ABC_transporter-like_CS"/>
</dbReference>
<gene>
    <name evidence="13" type="ORF">SYV04_28990</name>
</gene>
<comment type="subcellular location">
    <subcellularLocation>
        <location evidence="1">Cell membrane</location>
        <topology evidence="1">Multi-pass membrane protein</topology>
    </subcellularLocation>
</comment>
<keyword evidence="14" id="KW-1185">Reference proteome</keyword>
<sequence>MRDESDHGLAALVERFPALKRLMQGARGIPVIQQNSGNECGLASLAMVLSYLGRPTSLEELREAVTPDRAGVSARDLLETGRLFGLRGRGVALDIKDLEFLEPGTILHWDLNHYVVFERHEEDGIRVVDPAVGRRKVPLEQVRRSLSGVGILFEPTEALRPAKATRSPWDIIQHLVVSSGTLGRLMVVSILLQLLALFVPAYTTVVVDRILPRADHELFLLFMGGAAILFCFHLATGWVRQFLVLYLRIRMSLGLKLEFMDRLLRLPYSFFQVRSVGDLHERLQSTTHIQNTLSATVVASLLDGLFTLLYLGVLVLVDASAGLLVLGLGLLQVLCLVLSLRTRKQLLDSELYLQGRASALAAEMMRGIETLKAMGGEFQALQQWSDRFTELLNAQLHRGKIESLLDGFLRAVQYGSPLVVLGYGSHLVLNGQLSLGMMLGLFALAVGFLTPLGSFVSTAVELNYVRAHLDRIQDAFLAKPEQSPGGLKEPPKLQGRVELENVSFRYGTFSPYVVRNVSVRIEPGQFVAIVGRSGSGKTTLARLLIGLSVPEEGTVRFDGVDIREYDLSQLRRQCGVVTQQPFLFQQTIRSNIAGGDASASLDDVMRAAKLACIHDDISQIPGGYATLLAENGSSLSGGQMQRMALARALLRNPRILLLDEATSALDAATERSVQENLAKLQCTRIIIAHRLSTIRDADLILVMDEGRICERGTHEELLAAGGIYAKLVAAQLSSAQPG</sequence>
<keyword evidence="5" id="KW-0653">Protein transport</keyword>
<keyword evidence="6 9" id="KW-1133">Transmembrane helix</keyword>
<dbReference type="RefSeq" id="WP_321549189.1">
    <property type="nucleotide sequence ID" value="NZ_JAXIVS010000011.1"/>
</dbReference>
<evidence type="ECO:0000256" key="8">
    <source>
        <dbReference type="ARBA" id="ARBA00043264"/>
    </source>
</evidence>
<keyword evidence="2 9" id="KW-0812">Transmembrane</keyword>
<protein>
    <submittedName>
        <fullName evidence="13">Peptidase domain-containing ABC transporter</fullName>
    </submittedName>
</protein>
<proteinExistence type="predicted"/>